<protein>
    <submittedName>
        <fullName evidence="9">Acyl-CoA dehydrogenase family protein</fullName>
    </submittedName>
</protein>
<dbReference type="InterPro" id="IPR006091">
    <property type="entry name" value="Acyl-CoA_Oxase/DH_mid-dom"/>
</dbReference>
<dbReference type="Gene3D" id="2.40.110.10">
    <property type="entry name" value="Butyryl-CoA Dehydrogenase, subunit A, domain 2"/>
    <property type="match status" value="1"/>
</dbReference>
<evidence type="ECO:0000313" key="9">
    <source>
        <dbReference type="EMBL" id="MFD1324678.1"/>
    </source>
</evidence>
<dbReference type="PIRSF" id="PIRSF016578">
    <property type="entry name" value="HsaA"/>
    <property type="match status" value="1"/>
</dbReference>
<keyword evidence="3 5" id="KW-0285">Flavoprotein</keyword>
<accession>A0ABW3YJL4</accession>
<comment type="caution">
    <text evidence="9">The sequence shown here is derived from an EMBL/GenBank/DDBJ whole genome shotgun (WGS) entry which is preliminary data.</text>
</comment>
<dbReference type="EMBL" id="JBHTMP010000055">
    <property type="protein sequence ID" value="MFD1324678.1"/>
    <property type="molecule type" value="Genomic_DNA"/>
</dbReference>
<feature type="domain" description="Acyl-CoA dehydrogenase/oxidase C-terminal" evidence="6">
    <location>
        <begin position="230"/>
        <end position="378"/>
    </location>
</feature>
<dbReference type="InterPro" id="IPR006089">
    <property type="entry name" value="Acyl-CoA_DH_CS"/>
</dbReference>
<evidence type="ECO:0000256" key="5">
    <source>
        <dbReference type="RuleBase" id="RU362125"/>
    </source>
</evidence>
<evidence type="ECO:0000256" key="4">
    <source>
        <dbReference type="ARBA" id="ARBA00022827"/>
    </source>
</evidence>
<dbReference type="InterPro" id="IPR037069">
    <property type="entry name" value="AcylCoA_DH/ox_N_sf"/>
</dbReference>
<comment type="cofactor">
    <cofactor evidence="1 5">
        <name>FAD</name>
        <dbReference type="ChEBI" id="CHEBI:57692"/>
    </cofactor>
</comment>
<dbReference type="InterPro" id="IPR009100">
    <property type="entry name" value="AcylCoA_DH/oxidase_NM_dom_sf"/>
</dbReference>
<gene>
    <name evidence="9" type="ORF">ACFQ4H_26685</name>
</gene>
<feature type="domain" description="Acyl-CoA oxidase/dehydrogenase middle" evidence="7">
    <location>
        <begin position="124"/>
        <end position="217"/>
    </location>
</feature>
<keyword evidence="4 5" id="KW-0274">FAD</keyword>
<feature type="domain" description="Acyl-CoA dehydrogenase/oxidase N-terminal" evidence="8">
    <location>
        <begin position="10"/>
        <end position="119"/>
    </location>
</feature>
<dbReference type="InterPro" id="IPR009075">
    <property type="entry name" value="AcylCo_DH/oxidase_C"/>
</dbReference>
<evidence type="ECO:0000259" key="8">
    <source>
        <dbReference type="Pfam" id="PF02771"/>
    </source>
</evidence>
<dbReference type="Gene3D" id="1.20.140.10">
    <property type="entry name" value="Butyryl-CoA Dehydrogenase, subunit A, domain 3"/>
    <property type="match status" value="1"/>
</dbReference>
<name>A0ABW3YJL4_9ACTN</name>
<dbReference type="PANTHER" id="PTHR43831:SF1">
    <property type="entry name" value="ISOBUTYRYL-COA DEHYDROGENASE, MITOCHONDRIAL"/>
    <property type="match status" value="1"/>
</dbReference>
<keyword evidence="5" id="KW-0560">Oxidoreductase</keyword>
<dbReference type="InterPro" id="IPR036250">
    <property type="entry name" value="AcylCo_DH-like_C"/>
</dbReference>
<dbReference type="PROSITE" id="PS00073">
    <property type="entry name" value="ACYL_COA_DH_2"/>
    <property type="match status" value="1"/>
</dbReference>
<dbReference type="SUPFAM" id="SSF56645">
    <property type="entry name" value="Acyl-CoA dehydrogenase NM domain-like"/>
    <property type="match status" value="1"/>
</dbReference>
<evidence type="ECO:0000256" key="1">
    <source>
        <dbReference type="ARBA" id="ARBA00001974"/>
    </source>
</evidence>
<organism evidence="9 10">
    <name type="scientific">Micromonospora sonneratiae</name>
    <dbReference type="NCBI Taxonomy" id="1184706"/>
    <lineage>
        <taxon>Bacteria</taxon>
        <taxon>Bacillati</taxon>
        <taxon>Actinomycetota</taxon>
        <taxon>Actinomycetes</taxon>
        <taxon>Micromonosporales</taxon>
        <taxon>Micromonosporaceae</taxon>
        <taxon>Micromonospora</taxon>
    </lineage>
</organism>
<dbReference type="InterPro" id="IPR046373">
    <property type="entry name" value="Acyl-CoA_Oxase/DH_mid-dom_sf"/>
</dbReference>
<reference evidence="10" key="1">
    <citation type="journal article" date="2019" name="Int. J. Syst. Evol. Microbiol.">
        <title>The Global Catalogue of Microorganisms (GCM) 10K type strain sequencing project: providing services to taxonomists for standard genome sequencing and annotation.</title>
        <authorList>
            <consortium name="The Broad Institute Genomics Platform"/>
            <consortium name="The Broad Institute Genome Sequencing Center for Infectious Disease"/>
            <person name="Wu L."/>
            <person name="Ma J."/>
        </authorList>
    </citation>
    <scope>NUCLEOTIDE SEQUENCE [LARGE SCALE GENOMIC DNA]</scope>
    <source>
        <strain evidence="10">JCM 31037</strain>
    </source>
</reference>
<evidence type="ECO:0000259" key="6">
    <source>
        <dbReference type="Pfam" id="PF00441"/>
    </source>
</evidence>
<evidence type="ECO:0000313" key="10">
    <source>
        <dbReference type="Proteomes" id="UP001597260"/>
    </source>
</evidence>
<evidence type="ECO:0000256" key="2">
    <source>
        <dbReference type="ARBA" id="ARBA00009347"/>
    </source>
</evidence>
<keyword evidence="10" id="KW-1185">Reference proteome</keyword>
<dbReference type="Pfam" id="PF00441">
    <property type="entry name" value="Acyl-CoA_dh_1"/>
    <property type="match status" value="1"/>
</dbReference>
<dbReference type="PANTHER" id="PTHR43831">
    <property type="entry name" value="ISOBUTYRYL-COA DEHYDROGENASE"/>
    <property type="match status" value="1"/>
</dbReference>
<dbReference type="Proteomes" id="UP001597260">
    <property type="component" value="Unassembled WGS sequence"/>
</dbReference>
<dbReference type="PROSITE" id="PS00072">
    <property type="entry name" value="ACYL_COA_DH_1"/>
    <property type="match status" value="1"/>
</dbReference>
<dbReference type="InterPro" id="IPR013786">
    <property type="entry name" value="AcylCoA_DH/ox_N"/>
</dbReference>
<evidence type="ECO:0000259" key="7">
    <source>
        <dbReference type="Pfam" id="PF02770"/>
    </source>
</evidence>
<evidence type="ECO:0000256" key="3">
    <source>
        <dbReference type="ARBA" id="ARBA00022630"/>
    </source>
</evidence>
<dbReference type="Gene3D" id="1.10.540.10">
    <property type="entry name" value="Acyl-CoA dehydrogenase/oxidase, N-terminal domain"/>
    <property type="match status" value="1"/>
</dbReference>
<dbReference type="Pfam" id="PF02770">
    <property type="entry name" value="Acyl-CoA_dh_M"/>
    <property type="match status" value="1"/>
</dbReference>
<dbReference type="SUPFAM" id="SSF47203">
    <property type="entry name" value="Acyl-CoA dehydrogenase C-terminal domain-like"/>
    <property type="match status" value="1"/>
</dbReference>
<proteinExistence type="inferred from homology"/>
<sequence>MTTVERILPTDEAHDLLALATELADRELAPRVADFENRSEFPREVIRTLGRAGLLGLPYPEEYGGAAQPYEVYLQVLEILASRWLAVAEAVSVHTLSCYPVATFGSESLRAMLPEMLGGDLLGAYCLSEPQGGSDAAALTTRARRDGDDFVISGSKAWITHAASADFYNVFCRTGGAGPTGISCLLADSGTPGIVPQTAERTMGLRSSPVAQIAFDEARVPVDRIVGDEGAGFRIAMTALDAGRLGIAACAVGLAQAALDYAVGYAREREQFGRSIIDFQGLGFLLADMATQVSAARALTLAAARLRDRGRPYSTEAAKAKLFATDMAMRVTTDAVQILGGAGYVADHQVERFMREAKVLQIVEGTNQIQRMVISRSLAR</sequence>
<dbReference type="InterPro" id="IPR052547">
    <property type="entry name" value="Mito_Isobutyryl-CoADH"/>
</dbReference>
<dbReference type="Pfam" id="PF02771">
    <property type="entry name" value="Acyl-CoA_dh_N"/>
    <property type="match status" value="1"/>
</dbReference>
<comment type="similarity">
    <text evidence="2 5">Belongs to the acyl-CoA dehydrogenase family.</text>
</comment>
<dbReference type="RefSeq" id="WP_377575712.1">
    <property type="nucleotide sequence ID" value="NZ_JBHTMP010000055.1"/>
</dbReference>